<dbReference type="AlphaFoldDB" id="A0A3M2I226"/>
<dbReference type="OrthoDB" id="9801478at2"/>
<gene>
    <name evidence="1" type="ORF">EBB59_03400</name>
</gene>
<keyword evidence="2" id="KW-1185">Reference proteome</keyword>
<organism evidence="1 2">
    <name type="scientific">Solilutibacter pythonis</name>
    <dbReference type="NCBI Taxonomy" id="2483112"/>
    <lineage>
        <taxon>Bacteria</taxon>
        <taxon>Pseudomonadati</taxon>
        <taxon>Pseudomonadota</taxon>
        <taxon>Gammaproteobacteria</taxon>
        <taxon>Lysobacterales</taxon>
        <taxon>Lysobacteraceae</taxon>
        <taxon>Solilutibacter</taxon>
    </lineage>
</organism>
<dbReference type="RefSeq" id="WP_122100736.1">
    <property type="nucleotide sequence ID" value="NZ_RFLY01000003.1"/>
</dbReference>
<protein>
    <submittedName>
        <fullName evidence="1">DUF4276 family protein</fullName>
    </submittedName>
</protein>
<reference evidence="1 2" key="1">
    <citation type="submission" date="2018-10" db="EMBL/GenBank/DDBJ databases">
        <title>Proposal of Lysobacter pythonis sp. nov. isolated from royal pythons (Python regius).</title>
        <authorList>
            <person name="Hans-Juergen B."/>
            <person name="Huptas C."/>
            <person name="Sandra B."/>
            <person name="Igor L."/>
            <person name="Joachim S."/>
            <person name="Siegfried S."/>
            <person name="Mareike W."/>
            <person name="Peter K."/>
        </authorList>
    </citation>
    <scope>NUCLEOTIDE SEQUENCE [LARGE SCALE GENOMIC DNA]</scope>
    <source>
        <strain evidence="1 2">4284/11</strain>
    </source>
</reference>
<sequence>MTRLLVLVEGQSEEAFVKRLLAPHLERFDVYVRPVLLWTRCEPQEGGFRGGATSWRQIRESLLPLLGDGNAWVTTLLDFHALPADCPGHEFSDCPDIHMRVQRLQHAWAGSFKHARFIPFLALHEFEAWMFSSPDVLAEHFGNPEISVQVNELLLECGGAERINHGPETHPKARLRVLAGSYRETLDGPLVLEKTGLQVVRAQCPHFAAWLERLEALGGAGEEMPLCSPA</sequence>
<proteinExistence type="predicted"/>
<dbReference type="Pfam" id="PF14103">
    <property type="entry name" value="DUF4276"/>
    <property type="match status" value="1"/>
</dbReference>
<name>A0A3M2I226_9GAMM</name>
<comment type="caution">
    <text evidence="1">The sequence shown here is derived from an EMBL/GenBank/DDBJ whole genome shotgun (WGS) entry which is preliminary data.</text>
</comment>
<dbReference type="EMBL" id="RFLY01000003">
    <property type="protein sequence ID" value="RMH94213.1"/>
    <property type="molecule type" value="Genomic_DNA"/>
</dbReference>
<evidence type="ECO:0000313" key="2">
    <source>
        <dbReference type="Proteomes" id="UP000275012"/>
    </source>
</evidence>
<dbReference type="Proteomes" id="UP000275012">
    <property type="component" value="Unassembled WGS sequence"/>
</dbReference>
<accession>A0A3M2I226</accession>
<dbReference type="InterPro" id="IPR025455">
    <property type="entry name" value="DUF4276"/>
</dbReference>
<evidence type="ECO:0000313" key="1">
    <source>
        <dbReference type="EMBL" id="RMH94213.1"/>
    </source>
</evidence>